<dbReference type="Proteomes" id="UP000640333">
    <property type="component" value="Unassembled WGS sequence"/>
</dbReference>
<name>A0A8J7FBG9_9GAMM</name>
<organism evidence="1 2">
    <name type="scientific">Pontibacterium sinense</name>
    <dbReference type="NCBI Taxonomy" id="2781979"/>
    <lineage>
        <taxon>Bacteria</taxon>
        <taxon>Pseudomonadati</taxon>
        <taxon>Pseudomonadota</taxon>
        <taxon>Gammaproteobacteria</taxon>
        <taxon>Oceanospirillales</taxon>
        <taxon>Oceanospirillaceae</taxon>
        <taxon>Pontibacterium</taxon>
    </lineage>
</organism>
<accession>A0A8J7FBG9</accession>
<sequence>MSSLQVYIRHPEEIPIELEQLSRPLPTSHSTQGLGLICHSHNMIIEGSAVELRVPFVEPSITVSGIVNWCRNTGPGFELGIDFDNPDATMRMRMLEQLCQIHQYRLDMREEQGRTLSPDDAAMEWIQRYAALFPNDGV</sequence>
<reference evidence="1" key="1">
    <citation type="submission" date="2020-10" db="EMBL/GenBank/DDBJ databases">
        <title>Bacterium isolated from coastal waters sediment.</title>
        <authorList>
            <person name="Chen R.-J."/>
            <person name="Lu D.-C."/>
            <person name="Zhu K.-L."/>
            <person name="Du Z.-J."/>
        </authorList>
    </citation>
    <scope>NUCLEOTIDE SEQUENCE</scope>
    <source>
        <strain evidence="1">N1Y112</strain>
    </source>
</reference>
<dbReference type="AlphaFoldDB" id="A0A8J7FBG9"/>
<evidence type="ECO:0000313" key="2">
    <source>
        <dbReference type="Proteomes" id="UP000640333"/>
    </source>
</evidence>
<dbReference type="RefSeq" id="WP_193952197.1">
    <property type="nucleotide sequence ID" value="NZ_JADEYS010000004.1"/>
</dbReference>
<evidence type="ECO:0000313" key="1">
    <source>
        <dbReference type="EMBL" id="MBE9396639.1"/>
    </source>
</evidence>
<proteinExistence type="predicted"/>
<dbReference type="EMBL" id="JADEYS010000004">
    <property type="protein sequence ID" value="MBE9396639.1"/>
    <property type="molecule type" value="Genomic_DNA"/>
</dbReference>
<protein>
    <submittedName>
        <fullName evidence="1">PilZ domain-containing protein</fullName>
    </submittedName>
</protein>
<comment type="caution">
    <text evidence="1">The sequence shown here is derived from an EMBL/GenBank/DDBJ whole genome shotgun (WGS) entry which is preliminary data.</text>
</comment>
<keyword evidence="2" id="KW-1185">Reference proteome</keyword>
<gene>
    <name evidence="1" type="ORF">IOQ59_05115</name>
</gene>